<dbReference type="GO" id="GO:0030150">
    <property type="term" value="P:protein import into mitochondrial matrix"/>
    <property type="evidence" value="ECO:0007669"/>
    <property type="project" value="InterPro"/>
</dbReference>
<proteinExistence type="inferred from homology"/>
<dbReference type="CDD" id="cd07305">
    <property type="entry name" value="Porin3_Tom40"/>
    <property type="match status" value="1"/>
</dbReference>
<keyword evidence="5" id="KW-0812">Transmembrane</keyword>
<evidence type="ECO:0000313" key="11">
    <source>
        <dbReference type="EMBL" id="GMT14985.1"/>
    </source>
</evidence>
<evidence type="ECO:0000256" key="7">
    <source>
        <dbReference type="ARBA" id="ARBA00022927"/>
    </source>
</evidence>
<dbReference type="AlphaFoldDB" id="A0AAV5VAR7"/>
<evidence type="ECO:0000256" key="8">
    <source>
        <dbReference type="ARBA" id="ARBA00023128"/>
    </source>
</evidence>
<evidence type="ECO:0000256" key="10">
    <source>
        <dbReference type="SAM" id="MobiDB-lite"/>
    </source>
</evidence>
<dbReference type="Proteomes" id="UP001432322">
    <property type="component" value="Unassembled WGS sequence"/>
</dbReference>
<comment type="subcellular location">
    <subcellularLocation>
        <location evidence="1">Mitochondrion outer membrane</location>
        <topology evidence="1">Multi-pass membrane protein</topology>
    </subcellularLocation>
</comment>
<evidence type="ECO:0000256" key="4">
    <source>
        <dbReference type="ARBA" id="ARBA00022452"/>
    </source>
</evidence>
<evidence type="ECO:0000256" key="6">
    <source>
        <dbReference type="ARBA" id="ARBA00022787"/>
    </source>
</evidence>
<keyword evidence="6" id="KW-1000">Mitochondrion outer membrane</keyword>
<name>A0AAV5VAR7_9BILA</name>
<organism evidence="11 12">
    <name type="scientific">Pristionchus fissidentatus</name>
    <dbReference type="NCBI Taxonomy" id="1538716"/>
    <lineage>
        <taxon>Eukaryota</taxon>
        <taxon>Metazoa</taxon>
        <taxon>Ecdysozoa</taxon>
        <taxon>Nematoda</taxon>
        <taxon>Chromadorea</taxon>
        <taxon>Rhabditida</taxon>
        <taxon>Rhabditina</taxon>
        <taxon>Diplogasteromorpha</taxon>
        <taxon>Diplogasteroidea</taxon>
        <taxon>Neodiplogasteridae</taxon>
        <taxon>Pristionchus</taxon>
    </lineage>
</organism>
<keyword evidence="9" id="KW-0472">Membrane</keyword>
<accession>A0AAV5VAR7</accession>
<sequence>QLSAGMSDPAGPPPTAPPSRNPGAYDELHRRAQDVFPMVFEGCRVAVQKGLSQHFQVSHTLNISPAMTGYRFGATYVGSTVQGPGEAYPVILGDTDGSGNTTATVLHQFGPKWRTKLQAQVQKGELAGAQGTFERRTDLYTAGITLANTNILNDSGVFVAQYLRKLTDKLDVGIEYMNSYGPRMPGGCFSVVSTAARYSTPNWVGAIAVSKHSTHFSYFHKQAANLAFGVEFTANAMHGDAVTTIAYQAEIPDEGVTFRASVDTNWTVAGVMEKRLSQTLPFTLALSGMLNHTKSAGKFGMGLIIG</sequence>
<dbReference type="PANTHER" id="PTHR10802">
    <property type="entry name" value="MITOCHONDRIAL IMPORT RECEPTOR SUBUNIT TOM40"/>
    <property type="match status" value="1"/>
</dbReference>
<feature type="region of interest" description="Disordered" evidence="10">
    <location>
        <begin position="1"/>
        <end position="25"/>
    </location>
</feature>
<dbReference type="InterPro" id="IPR023614">
    <property type="entry name" value="Porin_dom_sf"/>
</dbReference>
<comment type="similarity">
    <text evidence="2">Belongs to the Tom40 family.</text>
</comment>
<dbReference type="EMBL" id="BTSY01000002">
    <property type="protein sequence ID" value="GMT14985.1"/>
    <property type="molecule type" value="Genomic_DNA"/>
</dbReference>
<evidence type="ECO:0000313" key="12">
    <source>
        <dbReference type="Proteomes" id="UP001432322"/>
    </source>
</evidence>
<comment type="caution">
    <text evidence="11">The sequence shown here is derived from an EMBL/GenBank/DDBJ whole genome shotgun (WGS) entry which is preliminary data.</text>
</comment>
<evidence type="ECO:0000256" key="5">
    <source>
        <dbReference type="ARBA" id="ARBA00022692"/>
    </source>
</evidence>
<feature type="non-terminal residue" evidence="11">
    <location>
        <position position="1"/>
    </location>
</feature>
<keyword evidence="4" id="KW-1134">Transmembrane beta strand</keyword>
<evidence type="ECO:0000256" key="2">
    <source>
        <dbReference type="ARBA" id="ARBA00010510"/>
    </source>
</evidence>
<keyword evidence="8" id="KW-0496">Mitochondrion</keyword>
<protein>
    <submittedName>
        <fullName evidence="11">Uncharacterized protein</fullName>
    </submittedName>
</protein>
<keyword evidence="12" id="KW-1185">Reference proteome</keyword>
<keyword evidence="7" id="KW-0653">Protein transport</keyword>
<evidence type="ECO:0000256" key="3">
    <source>
        <dbReference type="ARBA" id="ARBA00022448"/>
    </source>
</evidence>
<dbReference type="InterPro" id="IPR037930">
    <property type="entry name" value="Tom40"/>
</dbReference>
<reference evidence="11" key="1">
    <citation type="submission" date="2023-10" db="EMBL/GenBank/DDBJ databases">
        <title>Genome assembly of Pristionchus species.</title>
        <authorList>
            <person name="Yoshida K."/>
            <person name="Sommer R.J."/>
        </authorList>
    </citation>
    <scope>NUCLEOTIDE SEQUENCE</scope>
    <source>
        <strain evidence="11">RS5133</strain>
    </source>
</reference>
<dbReference type="GO" id="GO:0005741">
    <property type="term" value="C:mitochondrial outer membrane"/>
    <property type="evidence" value="ECO:0007669"/>
    <property type="project" value="UniProtKB-SubCell"/>
</dbReference>
<keyword evidence="3" id="KW-0813">Transport</keyword>
<dbReference type="InterPro" id="IPR027246">
    <property type="entry name" value="Porin_Euk/Tom40"/>
</dbReference>
<dbReference type="Pfam" id="PF01459">
    <property type="entry name" value="Porin_3"/>
    <property type="match status" value="1"/>
</dbReference>
<gene>
    <name evidence="11" type="ORF">PFISCL1PPCAC_6282</name>
</gene>
<feature type="compositionally biased region" description="Pro residues" evidence="10">
    <location>
        <begin position="10"/>
        <end position="20"/>
    </location>
</feature>
<evidence type="ECO:0000256" key="9">
    <source>
        <dbReference type="ARBA" id="ARBA00023136"/>
    </source>
</evidence>
<evidence type="ECO:0000256" key="1">
    <source>
        <dbReference type="ARBA" id="ARBA00004374"/>
    </source>
</evidence>
<dbReference type="GO" id="GO:0008320">
    <property type="term" value="F:protein transmembrane transporter activity"/>
    <property type="evidence" value="ECO:0007669"/>
    <property type="project" value="InterPro"/>
</dbReference>
<dbReference type="Gene3D" id="2.40.160.10">
    <property type="entry name" value="Porin"/>
    <property type="match status" value="1"/>
</dbReference>